<dbReference type="Proteomes" id="UP000004491">
    <property type="component" value="Unassembled WGS sequence"/>
</dbReference>
<dbReference type="CDD" id="cd12108">
    <property type="entry name" value="Hr-like"/>
    <property type="match status" value="1"/>
</dbReference>
<reference evidence="3" key="1">
    <citation type="journal article" date="2011" name="ISME J.">
        <title>The endosymbionts of the deep-sea tubeworms Riftia pachyptila and Tevnia jerichonana share an identical physiology as revealed by proteogenomic analyses.</title>
        <authorList>
            <person name="Gardebrecht A."/>
            <person name="Markert S."/>
            <person name="Felbeck H."/>
            <person name="Thuermer A."/>
            <person name="Albrecht D."/>
            <person name="Wollherr A."/>
            <person name="Kabisch J."/>
            <person name="Lehmann R."/>
            <person name="Daniel R."/>
            <person name="Liesegang H."/>
            <person name="Hecker M."/>
            <person name="Sievert S.M."/>
            <person name="Schweder T."/>
        </authorList>
    </citation>
    <scope>NUCLEOTIDE SEQUENCE [LARGE SCALE GENOMIC DNA]</scope>
</reference>
<proteinExistence type="predicted"/>
<evidence type="ECO:0000313" key="4">
    <source>
        <dbReference type="Proteomes" id="UP000004491"/>
    </source>
</evidence>
<accession>G2DEM8</accession>
<sequence length="196" mass="22618">MAVALDPQQERGMNPLLERLLQDHRNLTRLLDLLERKLDALSDGQDSNFDLEIELLDYIEHYADSVHHPTEDVIFRVARGKAGKLRSVLDRLSEQHGELVAFTHRFRETLEGVIQGEVVTREELVIRGREYVALQHQHIDLEERVAFPGLEACMNDEDWQRAAARALIPDDPLFGYRDYNRFRSLIDFLSANDVSG</sequence>
<dbReference type="Gene3D" id="1.20.120.520">
    <property type="entry name" value="nmb1532 protein domain like"/>
    <property type="match status" value="1"/>
</dbReference>
<dbReference type="InterPro" id="IPR012312">
    <property type="entry name" value="Hemerythrin-like"/>
</dbReference>
<feature type="coiled-coil region" evidence="1">
    <location>
        <begin position="17"/>
        <end position="44"/>
    </location>
</feature>
<dbReference type="GO" id="GO:0005886">
    <property type="term" value="C:plasma membrane"/>
    <property type="evidence" value="ECO:0007669"/>
    <property type="project" value="TreeGrafter"/>
</dbReference>
<dbReference type="EMBL" id="AFOC01000057">
    <property type="protein sequence ID" value="EGV50910.1"/>
    <property type="molecule type" value="Genomic_DNA"/>
</dbReference>
<comment type="caution">
    <text evidence="3">The sequence shown here is derived from an EMBL/GenBank/DDBJ whole genome shotgun (WGS) entry which is preliminary data.</text>
</comment>
<organism evidence="3 4">
    <name type="scientific">endosymbiont of Riftia pachyptila</name>
    <name type="common">vent Ph05</name>
    <dbReference type="NCBI Taxonomy" id="1048808"/>
    <lineage>
        <taxon>Bacteria</taxon>
        <taxon>Pseudomonadati</taxon>
        <taxon>Pseudomonadota</taxon>
        <taxon>Gammaproteobacteria</taxon>
        <taxon>sulfur-oxidizing symbionts</taxon>
    </lineage>
</organism>
<dbReference type="PANTHER" id="PTHR39966:SF1">
    <property type="entry name" value="HEMERYTHRIN-LIKE DOMAIN-CONTAINING PROTEIN"/>
    <property type="match status" value="1"/>
</dbReference>
<feature type="domain" description="Hemerythrin-like" evidence="2">
    <location>
        <begin position="17"/>
        <end position="148"/>
    </location>
</feature>
<keyword evidence="4" id="KW-1185">Reference proteome</keyword>
<dbReference type="AlphaFoldDB" id="G2DEM8"/>
<name>G2DEM8_9GAMM</name>
<evidence type="ECO:0000313" key="3">
    <source>
        <dbReference type="EMBL" id="EGV50910.1"/>
    </source>
</evidence>
<evidence type="ECO:0000259" key="2">
    <source>
        <dbReference type="Pfam" id="PF01814"/>
    </source>
</evidence>
<gene>
    <name evidence="3" type="ORF">Rifp1Sym_cd00030</name>
</gene>
<evidence type="ECO:0000256" key="1">
    <source>
        <dbReference type="SAM" id="Coils"/>
    </source>
</evidence>
<dbReference type="Pfam" id="PF01814">
    <property type="entry name" value="Hemerythrin"/>
    <property type="match status" value="1"/>
</dbReference>
<protein>
    <recommendedName>
        <fullName evidence="2">Hemerythrin-like domain-containing protein</fullName>
    </recommendedName>
</protein>
<dbReference type="PANTHER" id="PTHR39966">
    <property type="entry name" value="BLL2471 PROTEIN-RELATED"/>
    <property type="match status" value="1"/>
</dbReference>
<keyword evidence="1" id="KW-0175">Coiled coil</keyword>